<evidence type="ECO:0000313" key="1">
    <source>
        <dbReference type="EMBL" id="GAF93719.1"/>
    </source>
</evidence>
<protein>
    <submittedName>
        <fullName evidence="1">Uncharacterized protein</fullName>
    </submittedName>
</protein>
<comment type="caution">
    <text evidence="1">The sequence shown here is derived from an EMBL/GenBank/DDBJ whole genome shotgun (WGS) entry which is preliminary data.</text>
</comment>
<reference evidence="1" key="1">
    <citation type="journal article" date="2014" name="Front. Microbiol.">
        <title>High frequency of phylogenetically diverse reductive dehalogenase-homologous genes in deep subseafloor sedimentary metagenomes.</title>
        <authorList>
            <person name="Kawai M."/>
            <person name="Futagami T."/>
            <person name="Toyoda A."/>
            <person name="Takaki Y."/>
            <person name="Nishi S."/>
            <person name="Hori S."/>
            <person name="Arai W."/>
            <person name="Tsubouchi T."/>
            <person name="Morono Y."/>
            <person name="Uchiyama I."/>
            <person name="Ito T."/>
            <person name="Fujiyama A."/>
            <person name="Inagaki F."/>
            <person name="Takami H."/>
        </authorList>
    </citation>
    <scope>NUCLEOTIDE SEQUENCE</scope>
    <source>
        <strain evidence="1">Expedition CK06-06</strain>
    </source>
</reference>
<dbReference type="EMBL" id="BARS01017056">
    <property type="protein sequence ID" value="GAF93719.1"/>
    <property type="molecule type" value="Genomic_DNA"/>
</dbReference>
<name>X0TKD5_9ZZZZ</name>
<gene>
    <name evidence="1" type="ORF">S01H1_27954</name>
</gene>
<sequence>MESPGGVLKFGGFEYGKYWGWKFGGFRHYKNNRHKKIEAPSMDREGICPTID</sequence>
<organism evidence="1">
    <name type="scientific">marine sediment metagenome</name>
    <dbReference type="NCBI Taxonomy" id="412755"/>
    <lineage>
        <taxon>unclassified sequences</taxon>
        <taxon>metagenomes</taxon>
        <taxon>ecological metagenomes</taxon>
    </lineage>
</organism>
<dbReference type="AlphaFoldDB" id="X0TKD5"/>
<accession>X0TKD5</accession>
<proteinExistence type="predicted"/>